<dbReference type="EMBL" id="CP001022">
    <property type="protein sequence ID" value="ACB61008.1"/>
    <property type="molecule type" value="Genomic_DNA"/>
</dbReference>
<gene>
    <name evidence="1" type="ordered locus">Exig_1552</name>
</gene>
<dbReference type="STRING" id="262543.Exig_1552"/>
<dbReference type="RefSeq" id="WP_012370428.1">
    <property type="nucleotide sequence ID" value="NC_010556.1"/>
</dbReference>
<dbReference type="InterPro" id="IPR036390">
    <property type="entry name" value="WH_DNA-bd_sf"/>
</dbReference>
<reference evidence="1 2" key="1">
    <citation type="journal article" date="2006" name="Extremophiles">
        <title>Characterization of Exiguobacterium isolates from the Siberian permafrost. Description of Exiguobacterium sibiricum sp. nov.</title>
        <authorList>
            <person name="Rodrigues D.F."/>
            <person name="Goris J."/>
            <person name="Vishnivetskaya T."/>
            <person name="Gilichinsky D."/>
            <person name="Thomashow M.F."/>
            <person name="Tiedje J.M."/>
        </authorList>
    </citation>
    <scope>NUCLEOTIDE SEQUENCE [LARGE SCALE GENOMIC DNA]</scope>
    <source>
        <strain evidence="2">DSM 17290 / CIP 109462 / JCM 13490 / 255-15</strain>
    </source>
</reference>
<dbReference type="NCBIfam" id="NF005061">
    <property type="entry name" value="PRK06474.1"/>
    <property type="match status" value="1"/>
</dbReference>
<evidence type="ECO:0000313" key="2">
    <source>
        <dbReference type="Proteomes" id="UP000001681"/>
    </source>
</evidence>
<organism evidence="1 2">
    <name type="scientific">Exiguobacterium sibiricum (strain DSM 17290 / CCUG 55495 / CIP 109462 / JCM 13490 / 255-15)</name>
    <dbReference type="NCBI Taxonomy" id="262543"/>
    <lineage>
        <taxon>Bacteria</taxon>
        <taxon>Bacillati</taxon>
        <taxon>Bacillota</taxon>
        <taxon>Bacilli</taxon>
        <taxon>Bacillales</taxon>
        <taxon>Bacillales Family XII. Incertae Sedis</taxon>
        <taxon>Exiguobacterium</taxon>
    </lineage>
</organism>
<name>B1YGK4_EXIS2</name>
<sequence>MNLDLFKNQVRFKIALELIDCDEGMSIMQLNKRLDDVPQATLYRHVNAMLQDSLLKVIGVQRAGKVEEKIYALNTSGYKIKEEDWTSATYDEKVNFVSLYFMYILQNYKNYQETLSLTDSPDQATFSLVKLNLPDETFRTFESELAALLEKYHGLSAHHEEVETKRTVSLVIIP</sequence>
<protein>
    <submittedName>
        <fullName evidence="1">Uncharacterized protein</fullName>
    </submittedName>
</protein>
<keyword evidence="2" id="KW-1185">Reference proteome</keyword>
<dbReference type="Gene3D" id="1.10.10.10">
    <property type="entry name" value="Winged helix-like DNA-binding domain superfamily/Winged helix DNA-binding domain"/>
    <property type="match status" value="1"/>
</dbReference>
<reference evidence="1 2" key="2">
    <citation type="journal article" date="2008" name="BMC Genomics">
        <title>Architecture of thermal adaptation in an Exiguobacterium sibiricum strain isolated from 3 million year old permafrost: a genome and transcriptome approach.</title>
        <authorList>
            <person name="Rodrigues D.F."/>
            <person name="Ivanova N."/>
            <person name="He Z."/>
            <person name="Huebner M."/>
            <person name="Zhou J."/>
            <person name="Tiedje J.M."/>
        </authorList>
    </citation>
    <scope>NUCLEOTIDE SEQUENCE [LARGE SCALE GENOMIC DNA]</scope>
    <source>
        <strain evidence="2">DSM 17290 / CIP 109462 / JCM 13490 / 255-15</strain>
    </source>
</reference>
<dbReference type="InterPro" id="IPR036388">
    <property type="entry name" value="WH-like_DNA-bd_sf"/>
</dbReference>
<dbReference type="KEGG" id="esi:Exig_1552"/>
<accession>B1YGK4</accession>
<dbReference type="Gene3D" id="6.10.140.2180">
    <property type="match status" value="1"/>
</dbReference>
<dbReference type="OrthoDB" id="5949858at2"/>
<evidence type="ECO:0000313" key="1">
    <source>
        <dbReference type="EMBL" id="ACB61008.1"/>
    </source>
</evidence>
<dbReference type="AlphaFoldDB" id="B1YGK4"/>
<reference evidence="2" key="3">
    <citation type="submission" date="2008-04" db="EMBL/GenBank/DDBJ databases">
        <title>Complete sequence of chromosome of Exiguobacterium sibiricum 255-15.</title>
        <authorList>
            <consortium name="US DOE Joint Genome Institute"/>
            <person name="Copeland A."/>
            <person name="Lucas S."/>
            <person name="Lapidus A."/>
            <person name="Glavina del Rio T."/>
            <person name="Dalin E."/>
            <person name="Tice H."/>
            <person name="Bruce D."/>
            <person name="Goodwin L."/>
            <person name="Pitluck S."/>
            <person name="Kiss H."/>
            <person name="Chertkov O."/>
            <person name="Monk C."/>
            <person name="Brettin T."/>
            <person name="Detter J.C."/>
            <person name="Han C."/>
            <person name="Kuske C.R."/>
            <person name="Schmutz J."/>
            <person name="Larimer F."/>
            <person name="Land M."/>
            <person name="Hauser L."/>
            <person name="Kyrpides N."/>
            <person name="Mikhailova N."/>
            <person name="Vishnivetskaya T."/>
            <person name="Rodrigues D.F."/>
            <person name="Gilichinsky D."/>
            <person name="Tiedje J."/>
            <person name="Richardson P."/>
        </authorList>
    </citation>
    <scope>NUCLEOTIDE SEQUENCE [LARGE SCALE GENOMIC DNA]</scope>
    <source>
        <strain evidence="2">DSM 17290 / CIP 109462 / JCM 13490 / 255-15</strain>
    </source>
</reference>
<dbReference type="eggNOG" id="COG0640">
    <property type="taxonomic scope" value="Bacteria"/>
</dbReference>
<dbReference type="Proteomes" id="UP000001681">
    <property type="component" value="Chromosome"/>
</dbReference>
<dbReference type="SUPFAM" id="SSF46785">
    <property type="entry name" value="Winged helix' DNA-binding domain"/>
    <property type="match status" value="1"/>
</dbReference>
<proteinExistence type="predicted"/>
<dbReference type="HOGENOM" id="CLU_100916_0_0_9"/>